<feature type="signal peptide" evidence="2">
    <location>
        <begin position="1"/>
        <end position="18"/>
    </location>
</feature>
<reference evidence="4 5" key="1">
    <citation type="submission" date="2013-07" db="EMBL/GenBank/DDBJ databases">
        <title>The Genome Sequence of Kwoniella mangroviensis CBS10435.</title>
        <authorList>
            <consortium name="The Broad Institute Genome Sequencing Platform"/>
            <person name="Cuomo C."/>
            <person name="Litvintseva A."/>
            <person name="Chen Y."/>
            <person name="Heitman J."/>
            <person name="Sun S."/>
            <person name="Springer D."/>
            <person name="Dromer F."/>
            <person name="Young S.K."/>
            <person name="Zeng Q."/>
            <person name="Gargeya S."/>
            <person name="Fitzgerald M."/>
            <person name="Abouelleil A."/>
            <person name="Alvarado L."/>
            <person name="Berlin A.M."/>
            <person name="Chapman S.B."/>
            <person name="Dewar J."/>
            <person name="Goldberg J."/>
            <person name="Griggs A."/>
            <person name="Gujja S."/>
            <person name="Hansen M."/>
            <person name="Howarth C."/>
            <person name="Imamovic A."/>
            <person name="Larimer J."/>
            <person name="McCowan C."/>
            <person name="Murphy C."/>
            <person name="Pearson M."/>
            <person name="Priest M."/>
            <person name="Roberts A."/>
            <person name="Saif S."/>
            <person name="Shea T."/>
            <person name="Sykes S."/>
            <person name="Wortman J."/>
            <person name="Nusbaum C."/>
            <person name="Birren B."/>
        </authorList>
    </citation>
    <scope>NUCLEOTIDE SEQUENCE [LARGE SCALE GENOMIC DNA]</scope>
    <source>
        <strain evidence="4 5">CBS 10435</strain>
    </source>
</reference>
<dbReference type="Proteomes" id="UP000092583">
    <property type="component" value="Unassembled WGS sequence"/>
</dbReference>
<dbReference type="STRING" id="1331196.A0A1B9J0S4"/>
<dbReference type="SUPFAM" id="SSF51445">
    <property type="entry name" value="(Trans)glycosidases"/>
    <property type="match status" value="1"/>
</dbReference>
<feature type="region of interest" description="Disordered" evidence="1">
    <location>
        <begin position="68"/>
        <end position="98"/>
    </location>
</feature>
<dbReference type="GO" id="GO:0009277">
    <property type="term" value="C:fungal-type cell wall"/>
    <property type="evidence" value="ECO:0007669"/>
    <property type="project" value="TreeGrafter"/>
</dbReference>
<dbReference type="AlphaFoldDB" id="A0A1B9J0S4"/>
<feature type="domain" description="Asl1-like glycosyl hydrolase catalytic" evidence="3">
    <location>
        <begin position="185"/>
        <end position="402"/>
    </location>
</feature>
<feature type="region of interest" description="Disordered" evidence="1">
    <location>
        <begin position="24"/>
        <end position="46"/>
    </location>
</feature>
<evidence type="ECO:0000313" key="4">
    <source>
        <dbReference type="EMBL" id="OCF61385.1"/>
    </source>
</evidence>
<dbReference type="InterPro" id="IPR053183">
    <property type="entry name" value="ASL1"/>
</dbReference>
<proteinExistence type="predicted"/>
<evidence type="ECO:0000259" key="3">
    <source>
        <dbReference type="Pfam" id="PF11790"/>
    </source>
</evidence>
<dbReference type="PANTHER" id="PTHR34154">
    <property type="entry name" value="ALKALI-SENSITIVE LINKAGE PROTEIN 1"/>
    <property type="match status" value="1"/>
</dbReference>
<organism evidence="4 5">
    <name type="scientific">Kwoniella mangroviensis CBS 10435</name>
    <dbReference type="NCBI Taxonomy" id="1331196"/>
    <lineage>
        <taxon>Eukaryota</taxon>
        <taxon>Fungi</taxon>
        <taxon>Dikarya</taxon>
        <taxon>Basidiomycota</taxon>
        <taxon>Agaricomycotina</taxon>
        <taxon>Tremellomycetes</taxon>
        <taxon>Tremellales</taxon>
        <taxon>Cryptococcaceae</taxon>
        <taxon>Kwoniella</taxon>
    </lineage>
</organism>
<dbReference type="PANTHER" id="PTHR34154:SF3">
    <property type="entry name" value="ALKALI-SENSITIVE LINKAGE PROTEIN 1"/>
    <property type="match status" value="1"/>
</dbReference>
<gene>
    <name evidence="4" type="ORF">L486_01033</name>
</gene>
<sequence length="405" mass="42885">MKLSILLTVLPILAVSSAAPAQESSKSISSSKIQNGSSTSSSRISTSTVITSSRVSSITSAKSSALSNGSSKVISTSKAPSSSSSSKSSSASTFKSSSSTSTIKASTSTAKTSNSSSSIKPASSSISSSKLASVSTSSTKPTSSSVGNTLKSTATSTSTSSAAQTTSSSSSAVGLGLSSASYSKLTTTKGLGWYYNWSPSGFSGMSSEFVPMIWGEGSIDPWDGTVPSGSSHILGFNEPDQSWQVGGSDMNVTYAATLHQKWTNKLKDKTVKIGSPAVARGGEWWFNGWITACNGQCKFDFVPIHFYGTNANDLITYIKSFPSQSKPIWLTEVACLDFLSGQICTLDQNKQFMQTAITWFRSTEGQKYIQRWSWFGAFPDQYDKPYGLENQNSTLNDLGKYYLSI</sequence>
<dbReference type="OrthoDB" id="5959761at2759"/>
<feature type="chain" id="PRO_5008629072" description="Asl1-like glycosyl hydrolase catalytic domain-containing protein" evidence="2">
    <location>
        <begin position="19"/>
        <end position="405"/>
    </location>
</feature>
<dbReference type="InterPro" id="IPR017853">
    <property type="entry name" value="GH"/>
</dbReference>
<keyword evidence="5" id="KW-1185">Reference proteome</keyword>
<dbReference type="EMBL" id="KI669459">
    <property type="protein sequence ID" value="OCF61385.1"/>
    <property type="molecule type" value="Genomic_DNA"/>
</dbReference>
<dbReference type="Gene3D" id="3.20.20.80">
    <property type="entry name" value="Glycosidases"/>
    <property type="match status" value="1"/>
</dbReference>
<dbReference type="Pfam" id="PF11790">
    <property type="entry name" value="Glyco_hydro_cc"/>
    <property type="match status" value="1"/>
</dbReference>
<feature type="region of interest" description="Disordered" evidence="1">
    <location>
        <begin position="134"/>
        <end position="175"/>
    </location>
</feature>
<dbReference type="GO" id="GO:0071966">
    <property type="term" value="P:fungal-type cell wall polysaccharide metabolic process"/>
    <property type="evidence" value="ECO:0007669"/>
    <property type="project" value="TreeGrafter"/>
</dbReference>
<dbReference type="InterPro" id="IPR024655">
    <property type="entry name" value="Asl1_glyco_hydro_catalytic"/>
</dbReference>
<feature type="region of interest" description="Disordered" evidence="1">
    <location>
        <begin position="105"/>
        <end position="124"/>
    </location>
</feature>
<feature type="compositionally biased region" description="Low complexity" evidence="1">
    <location>
        <begin position="134"/>
        <end position="145"/>
    </location>
</feature>
<keyword evidence="2" id="KW-0732">Signal</keyword>
<evidence type="ECO:0000313" key="5">
    <source>
        <dbReference type="Proteomes" id="UP000092583"/>
    </source>
</evidence>
<evidence type="ECO:0000256" key="1">
    <source>
        <dbReference type="SAM" id="MobiDB-lite"/>
    </source>
</evidence>
<evidence type="ECO:0000256" key="2">
    <source>
        <dbReference type="SAM" id="SignalP"/>
    </source>
</evidence>
<reference evidence="5" key="2">
    <citation type="submission" date="2013-12" db="EMBL/GenBank/DDBJ databases">
        <title>Evolution of pathogenesis and genome organization in the Tremellales.</title>
        <authorList>
            <person name="Cuomo C."/>
            <person name="Litvintseva A."/>
            <person name="Heitman J."/>
            <person name="Chen Y."/>
            <person name="Sun S."/>
            <person name="Springer D."/>
            <person name="Dromer F."/>
            <person name="Young S."/>
            <person name="Zeng Q."/>
            <person name="Chapman S."/>
            <person name="Gujja S."/>
            <person name="Saif S."/>
            <person name="Birren B."/>
        </authorList>
    </citation>
    <scope>NUCLEOTIDE SEQUENCE [LARGE SCALE GENOMIC DNA]</scope>
    <source>
        <strain evidence="5">CBS 10435</strain>
    </source>
</reference>
<name>A0A1B9J0S4_9TREE</name>
<protein>
    <recommendedName>
        <fullName evidence="3">Asl1-like glycosyl hydrolase catalytic domain-containing protein</fullName>
    </recommendedName>
</protein>
<feature type="compositionally biased region" description="Low complexity" evidence="1">
    <location>
        <begin position="152"/>
        <end position="175"/>
    </location>
</feature>
<accession>A0A1B9J0S4</accession>